<dbReference type="Proteomes" id="UP001607303">
    <property type="component" value="Unassembled WGS sequence"/>
</dbReference>
<evidence type="ECO:0000313" key="3">
    <source>
        <dbReference type="Proteomes" id="UP001607303"/>
    </source>
</evidence>
<accession>A0ABD2AQR8</accession>
<name>A0ABD2AQR8_VESMC</name>
<organism evidence="2 3">
    <name type="scientific">Vespula maculifrons</name>
    <name type="common">Eastern yellow jacket</name>
    <name type="synonym">Wasp</name>
    <dbReference type="NCBI Taxonomy" id="7453"/>
    <lineage>
        <taxon>Eukaryota</taxon>
        <taxon>Metazoa</taxon>
        <taxon>Ecdysozoa</taxon>
        <taxon>Arthropoda</taxon>
        <taxon>Hexapoda</taxon>
        <taxon>Insecta</taxon>
        <taxon>Pterygota</taxon>
        <taxon>Neoptera</taxon>
        <taxon>Endopterygota</taxon>
        <taxon>Hymenoptera</taxon>
        <taxon>Apocrita</taxon>
        <taxon>Aculeata</taxon>
        <taxon>Vespoidea</taxon>
        <taxon>Vespidae</taxon>
        <taxon>Vespinae</taxon>
        <taxon>Vespula</taxon>
    </lineage>
</organism>
<dbReference type="EMBL" id="JAYRBN010000115">
    <property type="protein sequence ID" value="KAL2722972.1"/>
    <property type="molecule type" value="Genomic_DNA"/>
</dbReference>
<feature type="compositionally biased region" description="Polar residues" evidence="1">
    <location>
        <begin position="1"/>
        <end position="12"/>
    </location>
</feature>
<feature type="compositionally biased region" description="Polar residues" evidence="1">
    <location>
        <begin position="20"/>
        <end position="31"/>
    </location>
</feature>
<feature type="region of interest" description="Disordered" evidence="1">
    <location>
        <begin position="1"/>
        <end position="36"/>
    </location>
</feature>
<protein>
    <submittedName>
        <fullName evidence="2">Uncharacterized protein</fullName>
    </submittedName>
</protein>
<gene>
    <name evidence="2" type="ORF">V1477_019563</name>
</gene>
<evidence type="ECO:0000313" key="2">
    <source>
        <dbReference type="EMBL" id="KAL2722972.1"/>
    </source>
</evidence>
<reference evidence="2 3" key="1">
    <citation type="journal article" date="2024" name="Ann. Entomol. Soc. Am.">
        <title>Genomic analyses of the southern and eastern yellowjacket wasps (Hymenoptera: Vespidae) reveal evolutionary signatures of social life.</title>
        <authorList>
            <person name="Catto M.A."/>
            <person name="Caine P.B."/>
            <person name="Orr S.E."/>
            <person name="Hunt B.G."/>
            <person name="Goodisman M.A.D."/>
        </authorList>
    </citation>
    <scope>NUCLEOTIDE SEQUENCE [LARGE SCALE GENOMIC DNA]</scope>
    <source>
        <strain evidence="2">232</strain>
        <tissue evidence="2">Head and thorax</tissue>
    </source>
</reference>
<proteinExistence type="predicted"/>
<evidence type="ECO:0000256" key="1">
    <source>
        <dbReference type="SAM" id="MobiDB-lite"/>
    </source>
</evidence>
<comment type="caution">
    <text evidence="2">The sequence shown here is derived from an EMBL/GenBank/DDBJ whole genome shotgun (WGS) entry which is preliminary data.</text>
</comment>
<keyword evidence="3" id="KW-1185">Reference proteome</keyword>
<sequence length="171" mass="19359">MHYQPQISTISPTAPPSYSEAVSQPSTSKNSFPLPPFGQQSYGTNVNVQQGTLGQYPPTIPNNYLEYNSPQSPYNPLYVPIETNQVQSVPQSCVVTTAVVARKDKNEIYIDLFLLREDAFIFDHNNLHYVLLVEIDNIKYIGLNCILLQRCWEFITTMDNQRSSVLNDALL</sequence>
<dbReference type="AlphaFoldDB" id="A0ABD2AQR8"/>